<dbReference type="EMBL" id="QGDL01000006">
    <property type="protein sequence ID" value="PWJ29420.1"/>
    <property type="molecule type" value="Genomic_DNA"/>
</dbReference>
<protein>
    <submittedName>
        <fullName evidence="3">Alpha/beta hydrolase family protein</fullName>
    </submittedName>
</protein>
<evidence type="ECO:0000259" key="2">
    <source>
        <dbReference type="Pfam" id="PF20434"/>
    </source>
</evidence>
<dbReference type="PANTHER" id="PTHR48081:SF13">
    <property type="entry name" value="ALPHA_BETA HYDROLASE"/>
    <property type="match status" value="1"/>
</dbReference>
<organism evidence="3 4">
    <name type="scientific">Faecalicatena orotica</name>
    <dbReference type="NCBI Taxonomy" id="1544"/>
    <lineage>
        <taxon>Bacteria</taxon>
        <taxon>Bacillati</taxon>
        <taxon>Bacillota</taxon>
        <taxon>Clostridia</taxon>
        <taxon>Lachnospirales</taxon>
        <taxon>Lachnospiraceae</taxon>
        <taxon>Faecalicatena</taxon>
    </lineage>
</organism>
<evidence type="ECO:0000313" key="3">
    <source>
        <dbReference type="EMBL" id="PWJ29420.1"/>
    </source>
</evidence>
<dbReference type="SUPFAM" id="SSF53474">
    <property type="entry name" value="alpha/beta-Hydrolases"/>
    <property type="match status" value="1"/>
</dbReference>
<dbReference type="GO" id="GO:0016787">
    <property type="term" value="F:hydrolase activity"/>
    <property type="evidence" value="ECO:0007669"/>
    <property type="project" value="UniProtKB-KW"/>
</dbReference>
<feature type="domain" description="BD-FAE-like" evidence="2">
    <location>
        <begin position="54"/>
        <end position="241"/>
    </location>
</feature>
<sequence>MIKMTETKKNPYEYLCHITRVNFYKRGLNYMSGVYYADEHPRQYMECFYKEGCTDMPVIIWIHGGAWDDEFLTASYRPEETLAKLAEAGFFIACLEYRLTRHAVLPACLEDCRMAVRYLREHAEKYHINPEKIGLWGESAGAHIACMVGSDYSGCEMQPVQCVVSFYCPSNLKTLVEDMNHEPGFVVNVLPSPKLEEEEVTKILKEMSPVSYAHKQGLPPMLLFHGACDEVVSCNQSIEYAGRLRNAGNEAKLVIVPGQGHGFFSGSKYYDQVIDFFYQNLSE</sequence>
<evidence type="ECO:0000313" key="4">
    <source>
        <dbReference type="Proteomes" id="UP000245845"/>
    </source>
</evidence>
<dbReference type="Gene3D" id="3.40.50.1820">
    <property type="entry name" value="alpha/beta hydrolase"/>
    <property type="match status" value="1"/>
</dbReference>
<dbReference type="PANTHER" id="PTHR48081">
    <property type="entry name" value="AB HYDROLASE SUPERFAMILY PROTEIN C4A8.06C"/>
    <property type="match status" value="1"/>
</dbReference>
<keyword evidence="1 3" id="KW-0378">Hydrolase</keyword>
<evidence type="ECO:0000256" key="1">
    <source>
        <dbReference type="ARBA" id="ARBA00022801"/>
    </source>
</evidence>
<comment type="caution">
    <text evidence="3">The sequence shown here is derived from an EMBL/GenBank/DDBJ whole genome shotgun (WGS) entry which is preliminary data.</text>
</comment>
<gene>
    <name evidence="3" type="ORF">A8806_106157</name>
</gene>
<dbReference type="AlphaFoldDB" id="A0A2Y9BHQ6"/>
<keyword evidence="4" id="KW-1185">Reference proteome</keyword>
<accession>A0A2Y9BHQ6</accession>
<dbReference type="Proteomes" id="UP000245845">
    <property type="component" value="Unassembled WGS sequence"/>
</dbReference>
<proteinExistence type="predicted"/>
<dbReference type="InterPro" id="IPR049492">
    <property type="entry name" value="BD-FAE-like_dom"/>
</dbReference>
<name>A0A2Y9BHQ6_9FIRM</name>
<dbReference type="Pfam" id="PF20434">
    <property type="entry name" value="BD-FAE"/>
    <property type="match status" value="1"/>
</dbReference>
<reference evidence="3 4" key="1">
    <citation type="submission" date="2018-05" db="EMBL/GenBank/DDBJ databases">
        <title>The Hungate 1000. A catalogue of reference genomes from the rumen microbiome.</title>
        <authorList>
            <person name="Kelly W."/>
        </authorList>
    </citation>
    <scope>NUCLEOTIDE SEQUENCE [LARGE SCALE GENOMIC DNA]</scope>
    <source>
        <strain evidence="3 4">NLAE-zl-C242</strain>
    </source>
</reference>
<dbReference type="InterPro" id="IPR029058">
    <property type="entry name" value="AB_hydrolase_fold"/>
</dbReference>
<dbReference type="InterPro" id="IPR050300">
    <property type="entry name" value="GDXG_lipolytic_enzyme"/>
</dbReference>
<dbReference type="OrthoDB" id="24847at2"/>